<comment type="caution">
    <text evidence="1">The sequence shown here is derived from an EMBL/GenBank/DDBJ whole genome shotgun (WGS) entry which is preliminary data.</text>
</comment>
<reference evidence="1" key="2">
    <citation type="journal article" date="2020" name="Nat. Commun.">
        <title>Large-scale genome sequencing of mycorrhizal fungi provides insights into the early evolution of symbiotic traits.</title>
        <authorList>
            <person name="Miyauchi S."/>
            <person name="Kiss E."/>
            <person name="Kuo A."/>
            <person name="Drula E."/>
            <person name="Kohler A."/>
            <person name="Sanchez-Garcia M."/>
            <person name="Morin E."/>
            <person name="Andreopoulos B."/>
            <person name="Barry K.W."/>
            <person name="Bonito G."/>
            <person name="Buee M."/>
            <person name="Carver A."/>
            <person name="Chen C."/>
            <person name="Cichocki N."/>
            <person name="Clum A."/>
            <person name="Culley D."/>
            <person name="Crous P.W."/>
            <person name="Fauchery L."/>
            <person name="Girlanda M."/>
            <person name="Hayes R.D."/>
            <person name="Keri Z."/>
            <person name="LaButti K."/>
            <person name="Lipzen A."/>
            <person name="Lombard V."/>
            <person name="Magnuson J."/>
            <person name="Maillard F."/>
            <person name="Murat C."/>
            <person name="Nolan M."/>
            <person name="Ohm R.A."/>
            <person name="Pangilinan J."/>
            <person name="Pereira M.F."/>
            <person name="Perotto S."/>
            <person name="Peter M."/>
            <person name="Pfister S."/>
            <person name="Riley R."/>
            <person name="Sitrit Y."/>
            <person name="Stielow J.B."/>
            <person name="Szollosi G."/>
            <person name="Zifcakova L."/>
            <person name="Stursova M."/>
            <person name="Spatafora J.W."/>
            <person name="Tedersoo L."/>
            <person name="Vaario L.M."/>
            <person name="Yamada A."/>
            <person name="Yan M."/>
            <person name="Wang P."/>
            <person name="Xu J."/>
            <person name="Bruns T."/>
            <person name="Baldrian P."/>
            <person name="Vilgalys R."/>
            <person name="Dunand C."/>
            <person name="Henrissat B."/>
            <person name="Grigoriev I.V."/>
            <person name="Hibbett D."/>
            <person name="Nagy L.G."/>
            <person name="Martin F.M."/>
        </authorList>
    </citation>
    <scope>NUCLEOTIDE SEQUENCE</scope>
    <source>
        <strain evidence="1">P2</strain>
    </source>
</reference>
<reference evidence="1" key="1">
    <citation type="submission" date="2019-10" db="EMBL/GenBank/DDBJ databases">
        <authorList>
            <consortium name="DOE Joint Genome Institute"/>
            <person name="Kuo A."/>
            <person name="Miyauchi S."/>
            <person name="Kiss E."/>
            <person name="Drula E."/>
            <person name="Kohler A."/>
            <person name="Sanchez-Garcia M."/>
            <person name="Andreopoulos B."/>
            <person name="Barry K.W."/>
            <person name="Bonito G."/>
            <person name="Buee M."/>
            <person name="Carver A."/>
            <person name="Chen C."/>
            <person name="Cichocki N."/>
            <person name="Clum A."/>
            <person name="Culley D."/>
            <person name="Crous P.W."/>
            <person name="Fauchery L."/>
            <person name="Girlanda M."/>
            <person name="Hayes R."/>
            <person name="Keri Z."/>
            <person name="Labutti K."/>
            <person name="Lipzen A."/>
            <person name="Lombard V."/>
            <person name="Magnuson J."/>
            <person name="Maillard F."/>
            <person name="Morin E."/>
            <person name="Murat C."/>
            <person name="Nolan M."/>
            <person name="Ohm R."/>
            <person name="Pangilinan J."/>
            <person name="Pereira M."/>
            <person name="Perotto S."/>
            <person name="Peter M."/>
            <person name="Riley R."/>
            <person name="Sitrit Y."/>
            <person name="Stielow B."/>
            <person name="Szollosi G."/>
            <person name="Zifcakova L."/>
            <person name="Stursova M."/>
            <person name="Spatafora J.W."/>
            <person name="Tedersoo L."/>
            <person name="Vaario L.-M."/>
            <person name="Yamada A."/>
            <person name="Yan M."/>
            <person name="Wang P."/>
            <person name="Xu J."/>
            <person name="Bruns T."/>
            <person name="Baldrian P."/>
            <person name="Vilgalys R."/>
            <person name="Henrissat B."/>
            <person name="Grigoriev I.V."/>
            <person name="Hibbett D."/>
            <person name="Nagy L.G."/>
            <person name="Martin F.M."/>
        </authorList>
    </citation>
    <scope>NUCLEOTIDE SEQUENCE</scope>
    <source>
        <strain evidence="1">P2</strain>
    </source>
</reference>
<feature type="non-terminal residue" evidence="1">
    <location>
        <position position="1"/>
    </location>
</feature>
<dbReference type="EMBL" id="MU117963">
    <property type="protein sequence ID" value="KAF9653532.1"/>
    <property type="molecule type" value="Genomic_DNA"/>
</dbReference>
<evidence type="ECO:0000313" key="2">
    <source>
        <dbReference type="Proteomes" id="UP000886501"/>
    </source>
</evidence>
<proteinExistence type="predicted"/>
<name>A0ACB6ZVA5_THEGA</name>
<sequence>PQYLPPGWRSYVHPEGAPYFHRSSQLSVVTGEDLSSVAASSHVYYWSDEIVKMFREISVPLSDSYELYLEFDEDELSCGYYIVDHSKRSIFWLEPVSTEDVGMNPAFSIEHLRSGLEEMYWSHVEFYPSHVGIPMNGVVDNLLNTLVHAQGDALTSSVSTFPYSAEESARFAKLIRPYQGKQMDGHIICVVARLNSFIASHKFLNHFGQPHCRLSRDQSILDSEPLRTYWLSSALSRILFGVPASFVDKLEHLYLDTMVYTKDLREFFANCQEDRRLFINLSFGAML</sequence>
<gene>
    <name evidence="1" type="ORF">BDM02DRAFT_3087241</name>
</gene>
<evidence type="ECO:0000313" key="1">
    <source>
        <dbReference type="EMBL" id="KAF9653532.1"/>
    </source>
</evidence>
<dbReference type="Proteomes" id="UP000886501">
    <property type="component" value="Unassembled WGS sequence"/>
</dbReference>
<keyword evidence="2" id="KW-1185">Reference proteome</keyword>
<protein>
    <submittedName>
        <fullName evidence="1">Uncharacterized protein</fullName>
    </submittedName>
</protein>
<organism evidence="1 2">
    <name type="scientific">Thelephora ganbajun</name>
    <name type="common">Ganba fungus</name>
    <dbReference type="NCBI Taxonomy" id="370292"/>
    <lineage>
        <taxon>Eukaryota</taxon>
        <taxon>Fungi</taxon>
        <taxon>Dikarya</taxon>
        <taxon>Basidiomycota</taxon>
        <taxon>Agaricomycotina</taxon>
        <taxon>Agaricomycetes</taxon>
        <taxon>Thelephorales</taxon>
        <taxon>Thelephoraceae</taxon>
        <taxon>Thelephora</taxon>
    </lineage>
</organism>
<accession>A0ACB6ZVA5</accession>